<proteinExistence type="predicted"/>
<dbReference type="Proteomes" id="UP001482620">
    <property type="component" value="Unassembled WGS sequence"/>
</dbReference>
<reference evidence="1 2" key="1">
    <citation type="submission" date="2021-06" db="EMBL/GenBank/DDBJ databases">
        <authorList>
            <person name="Palmer J.M."/>
        </authorList>
    </citation>
    <scope>NUCLEOTIDE SEQUENCE [LARGE SCALE GENOMIC DNA]</scope>
    <source>
        <strain evidence="2">if_2019</strain>
        <tissue evidence="1">Muscle</tissue>
    </source>
</reference>
<dbReference type="EMBL" id="JAHRIQ010052201">
    <property type="protein sequence ID" value="MEQ2238501.1"/>
    <property type="molecule type" value="Genomic_DNA"/>
</dbReference>
<accession>A0ABV0U0D7</accession>
<name>A0ABV0U0D7_9TELE</name>
<sequence>MLETPKWATLNRGAGNLPYFFRPPPPIRSGAYFKYFEMYSSSLVVVVSNELKTVSEEGRKNGRSILANTSLSVTTKYQIGIHQIALCYCIIYQSTLNIG</sequence>
<keyword evidence="2" id="KW-1185">Reference proteome</keyword>
<gene>
    <name evidence="1" type="ORF">ILYODFUR_033767</name>
</gene>
<organism evidence="1 2">
    <name type="scientific">Ilyodon furcidens</name>
    <name type="common">goldbreast splitfin</name>
    <dbReference type="NCBI Taxonomy" id="33524"/>
    <lineage>
        <taxon>Eukaryota</taxon>
        <taxon>Metazoa</taxon>
        <taxon>Chordata</taxon>
        <taxon>Craniata</taxon>
        <taxon>Vertebrata</taxon>
        <taxon>Euteleostomi</taxon>
        <taxon>Actinopterygii</taxon>
        <taxon>Neopterygii</taxon>
        <taxon>Teleostei</taxon>
        <taxon>Neoteleostei</taxon>
        <taxon>Acanthomorphata</taxon>
        <taxon>Ovalentaria</taxon>
        <taxon>Atherinomorphae</taxon>
        <taxon>Cyprinodontiformes</taxon>
        <taxon>Goodeidae</taxon>
        <taxon>Ilyodon</taxon>
    </lineage>
</organism>
<evidence type="ECO:0000313" key="1">
    <source>
        <dbReference type="EMBL" id="MEQ2238501.1"/>
    </source>
</evidence>
<evidence type="ECO:0000313" key="2">
    <source>
        <dbReference type="Proteomes" id="UP001482620"/>
    </source>
</evidence>
<comment type="caution">
    <text evidence="1">The sequence shown here is derived from an EMBL/GenBank/DDBJ whole genome shotgun (WGS) entry which is preliminary data.</text>
</comment>
<protein>
    <submittedName>
        <fullName evidence="1">Uncharacterized protein</fullName>
    </submittedName>
</protein>